<organism evidence="2 3">
    <name type="scientific">Ladona fulva</name>
    <name type="common">Scarce chaser dragonfly</name>
    <name type="synonym">Libellula fulva</name>
    <dbReference type="NCBI Taxonomy" id="123851"/>
    <lineage>
        <taxon>Eukaryota</taxon>
        <taxon>Metazoa</taxon>
        <taxon>Ecdysozoa</taxon>
        <taxon>Arthropoda</taxon>
        <taxon>Hexapoda</taxon>
        <taxon>Insecta</taxon>
        <taxon>Pterygota</taxon>
        <taxon>Palaeoptera</taxon>
        <taxon>Odonata</taxon>
        <taxon>Epiprocta</taxon>
        <taxon>Anisoptera</taxon>
        <taxon>Libelluloidea</taxon>
        <taxon>Libellulidae</taxon>
        <taxon>Ladona</taxon>
    </lineage>
</organism>
<accession>A0A8K0K9F4</accession>
<dbReference type="Proteomes" id="UP000792457">
    <property type="component" value="Unassembled WGS sequence"/>
</dbReference>
<dbReference type="Pfam" id="PF00078">
    <property type="entry name" value="RVT_1"/>
    <property type="match status" value="1"/>
</dbReference>
<dbReference type="InterPro" id="IPR000477">
    <property type="entry name" value="RT_dom"/>
</dbReference>
<gene>
    <name evidence="2" type="ORF">J437_LFUL015586</name>
</gene>
<dbReference type="PANTHER" id="PTHR33332">
    <property type="entry name" value="REVERSE TRANSCRIPTASE DOMAIN-CONTAINING PROTEIN"/>
    <property type="match status" value="1"/>
</dbReference>
<keyword evidence="3" id="KW-1185">Reference proteome</keyword>
<reference evidence="2" key="2">
    <citation type="submission" date="2017-10" db="EMBL/GenBank/DDBJ databases">
        <title>Ladona fulva Genome sequencing and assembly.</title>
        <authorList>
            <person name="Murali S."/>
            <person name="Richards S."/>
            <person name="Bandaranaike D."/>
            <person name="Bellair M."/>
            <person name="Blankenburg K."/>
            <person name="Chao H."/>
            <person name="Dinh H."/>
            <person name="Doddapaneni H."/>
            <person name="Dugan-Rocha S."/>
            <person name="Elkadiri S."/>
            <person name="Gnanaolivu R."/>
            <person name="Hernandez B."/>
            <person name="Skinner E."/>
            <person name="Javaid M."/>
            <person name="Lee S."/>
            <person name="Li M."/>
            <person name="Ming W."/>
            <person name="Munidasa M."/>
            <person name="Muniz J."/>
            <person name="Nguyen L."/>
            <person name="Hughes D."/>
            <person name="Osuji N."/>
            <person name="Pu L.-L."/>
            <person name="Puazo M."/>
            <person name="Qu C."/>
            <person name="Quiroz J."/>
            <person name="Raj R."/>
            <person name="Weissenberger G."/>
            <person name="Xin Y."/>
            <person name="Zou X."/>
            <person name="Han Y."/>
            <person name="Worley K."/>
            <person name="Muzny D."/>
            <person name="Gibbs R."/>
        </authorList>
    </citation>
    <scope>NUCLEOTIDE SEQUENCE</scope>
    <source>
        <strain evidence="2">Sampled in the wild</strain>
    </source>
</reference>
<proteinExistence type="predicted"/>
<dbReference type="OrthoDB" id="415822at2759"/>
<dbReference type="AlphaFoldDB" id="A0A8K0K9F4"/>
<comment type="caution">
    <text evidence="2">The sequence shown here is derived from an EMBL/GenBank/DDBJ whole genome shotgun (WGS) entry which is preliminary data.</text>
</comment>
<sequence length="265" mass="30012">MAYRRSYPFNNDNNIGPNFWNVLYDSLLRTDVPEETFLVGYADDIAAVIEARNPELAQLQLNQVTRRVNAWMENHGLHLALSKTEIVMLTRKRICTITEMRVGSEITETKVSARYLGVEFDSKLTFWPQIKKSSDKAAATTVSLSRLMANVGGPTQCKRKLLMAVVESQLLYGAEIWASALNTAKYRNRITVVQRRGALRVACSYRTVSEAAVLVIAGTIPIDLLAKERKQGFVFRESILEYRENAKNSLDWTGTPAWKADLYNR</sequence>
<reference evidence="2" key="1">
    <citation type="submission" date="2013-04" db="EMBL/GenBank/DDBJ databases">
        <authorList>
            <person name="Qu J."/>
            <person name="Murali S.C."/>
            <person name="Bandaranaike D."/>
            <person name="Bellair M."/>
            <person name="Blankenburg K."/>
            <person name="Chao H."/>
            <person name="Dinh H."/>
            <person name="Doddapaneni H."/>
            <person name="Downs B."/>
            <person name="Dugan-Rocha S."/>
            <person name="Elkadiri S."/>
            <person name="Gnanaolivu R.D."/>
            <person name="Hernandez B."/>
            <person name="Javaid M."/>
            <person name="Jayaseelan J.C."/>
            <person name="Lee S."/>
            <person name="Li M."/>
            <person name="Ming W."/>
            <person name="Munidasa M."/>
            <person name="Muniz J."/>
            <person name="Nguyen L."/>
            <person name="Ongeri F."/>
            <person name="Osuji N."/>
            <person name="Pu L.-L."/>
            <person name="Puazo M."/>
            <person name="Qu C."/>
            <person name="Quiroz J."/>
            <person name="Raj R."/>
            <person name="Weissenberger G."/>
            <person name="Xin Y."/>
            <person name="Zou X."/>
            <person name="Han Y."/>
            <person name="Richards S."/>
            <person name="Worley K."/>
            <person name="Muzny D."/>
            <person name="Gibbs R."/>
        </authorList>
    </citation>
    <scope>NUCLEOTIDE SEQUENCE</scope>
    <source>
        <strain evidence="2">Sampled in the wild</strain>
    </source>
</reference>
<evidence type="ECO:0000313" key="3">
    <source>
        <dbReference type="Proteomes" id="UP000792457"/>
    </source>
</evidence>
<name>A0A8K0K9F4_LADFU</name>
<evidence type="ECO:0000313" key="2">
    <source>
        <dbReference type="EMBL" id="KAG8229635.1"/>
    </source>
</evidence>
<evidence type="ECO:0000259" key="1">
    <source>
        <dbReference type="Pfam" id="PF00078"/>
    </source>
</evidence>
<dbReference type="EMBL" id="KZ308437">
    <property type="protein sequence ID" value="KAG8229635.1"/>
    <property type="molecule type" value="Genomic_DNA"/>
</dbReference>
<feature type="domain" description="Reverse transcriptase" evidence="1">
    <location>
        <begin position="15"/>
        <end position="120"/>
    </location>
</feature>
<protein>
    <recommendedName>
        <fullName evidence="1">Reverse transcriptase domain-containing protein</fullName>
    </recommendedName>
</protein>